<dbReference type="AlphaFoldDB" id="A0A0D2MMM1"/>
<dbReference type="RefSeq" id="XP_013903044.1">
    <property type="nucleotide sequence ID" value="XM_014047590.1"/>
</dbReference>
<dbReference type="CDD" id="cd01883">
    <property type="entry name" value="EF1_alpha"/>
    <property type="match status" value="1"/>
</dbReference>
<evidence type="ECO:0000313" key="5">
    <source>
        <dbReference type="EMBL" id="KIZ04025.1"/>
    </source>
</evidence>
<dbReference type="InterPro" id="IPR009000">
    <property type="entry name" value="Transl_B-barrel_sf"/>
</dbReference>
<dbReference type="PROSITE" id="PS00301">
    <property type="entry name" value="G_TR_1"/>
    <property type="match status" value="1"/>
</dbReference>
<dbReference type="EMBL" id="KK100739">
    <property type="protein sequence ID" value="KIZ04025.1"/>
    <property type="molecule type" value="Genomic_DNA"/>
</dbReference>
<dbReference type="Pfam" id="PF00009">
    <property type="entry name" value="GTP_EFTU"/>
    <property type="match status" value="1"/>
</dbReference>
<reference evidence="5 6" key="1">
    <citation type="journal article" date="2013" name="BMC Genomics">
        <title>Reconstruction of the lipid metabolism for the microalga Monoraphidium neglectum from its genome sequence reveals characteristics suitable for biofuel production.</title>
        <authorList>
            <person name="Bogen C."/>
            <person name="Al-Dilaimi A."/>
            <person name="Albersmeier A."/>
            <person name="Wichmann J."/>
            <person name="Grundmann M."/>
            <person name="Rupp O."/>
            <person name="Lauersen K.J."/>
            <person name="Blifernez-Klassen O."/>
            <person name="Kalinowski J."/>
            <person name="Goesmann A."/>
            <person name="Mussgnug J.H."/>
            <person name="Kruse O."/>
        </authorList>
    </citation>
    <scope>NUCLEOTIDE SEQUENCE [LARGE SCALE GENOMIC DNA]</scope>
    <source>
        <strain evidence="5 6">SAG 48.87</strain>
    </source>
</reference>
<dbReference type="Gene3D" id="3.40.50.300">
    <property type="entry name" value="P-loop containing nucleotide triphosphate hydrolases"/>
    <property type="match status" value="1"/>
</dbReference>
<name>A0A0D2MMM1_9CHLO</name>
<dbReference type="Gene3D" id="2.40.30.10">
    <property type="entry name" value="Translation factors"/>
    <property type="match status" value="1"/>
</dbReference>
<organism evidence="5 6">
    <name type="scientific">Monoraphidium neglectum</name>
    <dbReference type="NCBI Taxonomy" id="145388"/>
    <lineage>
        <taxon>Eukaryota</taxon>
        <taxon>Viridiplantae</taxon>
        <taxon>Chlorophyta</taxon>
        <taxon>core chlorophytes</taxon>
        <taxon>Chlorophyceae</taxon>
        <taxon>CS clade</taxon>
        <taxon>Sphaeropleales</taxon>
        <taxon>Selenastraceae</taxon>
        <taxon>Monoraphidium</taxon>
    </lineage>
</organism>
<feature type="domain" description="Tr-type G" evidence="4">
    <location>
        <begin position="89"/>
        <end position="344"/>
    </location>
</feature>
<keyword evidence="2" id="KW-0342">GTP-binding</keyword>
<dbReference type="GeneID" id="25736816"/>
<dbReference type="InterPro" id="IPR027417">
    <property type="entry name" value="P-loop_NTPase"/>
</dbReference>
<feature type="region of interest" description="Disordered" evidence="3">
    <location>
        <begin position="1"/>
        <end position="55"/>
    </location>
</feature>
<dbReference type="InterPro" id="IPR000795">
    <property type="entry name" value="T_Tr_GTP-bd_dom"/>
</dbReference>
<evidence type="ECO:0000256" key="3">
    <source>
        <dbReference type="SAM" id="MobiDB-lite"/>
    </source>
</evidence>
<keyword evidence="1" id="KW-0547">Nucleotide-binding</keyword>
<feature type="compositionally biased region" description="Low complexity" evidence="3">
    <location>
        <begin position="12"/>
        <end position="23"/>
    </location>
</feature>
<gene>
    <name evidence="5" type="ORF">MNEG_3938</name>
</gene>
<evidence type="ECO:0000256" key="2">
    <source>
        <dbReference type="ARBA" id="ARBA00023134"/>
    </source>
</evidence>
<proteinExistence type="predicted"/>
<dbReference type="Proteomes" id="UP000054498">
    <property type="component" value="Unassembled WGS sequence"/>
</dbReference>
<dbReference type="PROSITE" id="PS51722">
    <property type="entry name" value="G_TR_2"/>
    <property type="match status" value="1"/>
</dbReference>
<keyword evidence="6" id="KW-1185">Reference proteome</keyword>
<evidence type="ECO:0000256" key="1">
    <source>
        <dbReference type="ARBA" id="ARBA00022741"/>
    </source>
</evidence>
<dbReference type="KEGG" id="mng:MNEG_3938"/>
<dbReference type="SUPFAM" id="SSF50447">
    <property type="entry name" value="Translation proteins"/>
    <property type="match status" value="1"/>
</dbReference>
<feature type="non-terminal residue" evidence="5">
    <location>
        <position position="402"/>
    </location>
</feature>
<evidence type="ECO:0000313" key="6">
    <source>
        <dbReference type="Proteomes" id="UP000054498"/>
    </source>
</evidence>
<dbReference type="PRINTS" id="PR00315">
    <property type="entry name" value="ELONGATNFCT"/>
</dbReference>
<accession>A0A0D2MMM1</accession>
<sequence>MQEFKSAPEPAPVRAAPPAETEAPPVPSNGDADAISAAVEELKVSDEPAAAPSVSASSAAAAVEVIPDAPEDEGKVVETYRKLLEEDPRDHLNVVFIGHVDAGKSTLGGQILFVTDQARQLGGWGRAAVLVRAALMPAVDKRTIEKYEREAKDKNRESWYMAYIMDTNEEERVKGITVEVGRAKFETEKRRYTVLDAPGHKNYVPNMIMGAAQADVAVLVISSRKGEYETGFEKGGQTREHAQLAKTLGVVKLIVVVNKLDDSSVVLEGGQWSQERYDDIVKGLTPFLKTAGYNPKKDLTFIPISALSGQNVKNRASKEACPWYQGPTLFEALDSVEIAERPPTAPFRMPIIDKYKDMGTMIMGKSEAGLVSVGDVLQVMPNKLRVKVEAVYRDELESFAAK</sequence>
<protein>
    <recommendedName>
        <fullName evidence="4">Tr-type G domain-containing protein</fullName>
    </recommendedName>
</protein>
<dbReference type="GO" id="GO:0005525">
    <property type="term" value="F:GTP binding"/>
    <property type="evidence" value="ECO:0007669"/>
    <property type="project" value="UniProtKB-KW"/>
</dbReference>
<dbReference type="PANTHER" id="PTHR23115">
    <property type="entry name" value="TRANSLATION FACTOR"/>
    <property type="match status" value="1"/>
</dbReference>
<dbReference type="OrthoDB" id="342024at2759"/>
<dbReference type="InterPro" id="IPR050100">
    <property type="entry name" value="TRAFAC_GTPase_members"/>
</dbReference>
<dbReference type="InterPro" id="IPR031157">
    <property type="entry name" value="G_TR_CS"/>
</dbReference>
<dbReference type="STRING" id="145388.A0A0D2MMM1"/>
<dbReference type="GO" id="GO:0003924">
    <property type="term" value="F:GTPase activity"/>
    <property type="evidence" value="ECO:0007669"/>
    <property type="project" value="InterPro"/>
</dbReference>
<evidence type="ECO:0000259" key="4">
    <source>
        <dbReference type="PROSITE" id="PS51722"/>
    </source>
</evidence>
<dbReference type="SUPFAM" id="SSF52540">
    <property type="entry name" value="P-loop containing nucleoside triphosphate hydrolases"/>
    <property type="match status" value="1"/>
</dbReference>